<dbReference type="OrthoDB" id="4708849at2"/>
<keyword evidence="1" id="KW-0805">Transcription regulation</keyword>
<dbReference type="GO" id="GO:0043565">
    <property type="term" value="F:sequence-specific DNA binding"/>
    <property type="evidence" value="ECO:0007669"/>
    <property type="project" value="InterPro"/>
</dbReference>
<keyword evidence="2" id="KW-0238">DNA-binding</keyword>
<dbReference type="Proteomes" id="UP000070612">
    <property type="component" value="Unassembled WGS sequence"/>
</dbReference>
<evidence type="ECO:0000313" key="5">
    <source>
        <dbReference type="EMBL" id="KWX26226.1"/>
    </source>
</evidence>
<keyword evidence="6" id="KW-1185">Reference proteome</keyword>
<dbReference type="EMBL" id="LGTW01000001">
    <property type="protein sequence ID" value="KWX26226.1"/>
    <property type="molecule type" value="Genomic_DNA"/>
</dbReference>
<dbReference type="SUPFAM" id="SSF54909">
    <property type="entry name" value="Dimeric alpha+beta barrel"/>
    <property type="match status" value="1"/>
</dbReference>
<dbReference type="Gene3D" id="1.10.10.10">
    <property type="entry name" value="Winged helix-like DNA-binding domain superfamily/Winged helix DNA-binding domain"/>
    <property type="match status" value="1"/>
</dbReference>
<dbReference type="Pfam" id="PF13404">
    <property type="entry name" value="HTH_AsnC-type"/>
    <property type="match status" value="1"/>
</dbReference>
<sequence length="175" mass="19522">MDPQLADSIDRRIIDQLRIDGRRSFGEIGRYVGLSEAAVRSRYNRLRKLGIVQVVGMSDAPKLGEIEAHISIQVRGVTVDSVARQLAAHPEVKFVGAALGAFDLMLDVRCADNNHLSQFLHETVRRIRGIERLETATVLEVLEDSYLWAGFREATNRQAGAVEPCPTPPRKPNHE</sequence>
<dbReference type="GO" id="GO:0043200">
    <property type="term" value="P:response to amino acid"/>
    <property type="evidence" value="ECO:0007669"/>
    <property type="project" value="TreeGrafter"/>
</dbReference>
<dbReference type="PANTHER" id="PTHR30154">
    <property type="entry name" value="LEUCINE-RESPONSIVE REGULATORY PROTEIN"/>
    <property type="match status" value="1"/>
</dbReference>
<name>A0A132PV65_9MYCO</name>
<keyword evidence="3" id="KW-0804">Transcription</keyword>
<dbReference type="GO" id="GO:0005829">
    <property type="term" value="C:cytosol"/>
    <property type="evidence" value="ECO:0007669"/>
    <property type="project" value="TreeGrafter"/>
</dbReference>
<dbReference type="InterPro" id="IPR000485">
    <property type="entry name" value="AsnC-type_HTH_dom"/>
</dbReference>
<evidence type="ECO:0000256" key="3">
    <source>
        <dbReference type="ARBA" id="ARBA00023163"/>
    </source>
</evidence>
<evidence type="ECO:0000256" key="1">
    <source>
        <dbReference type="ARBA" id="ARBA00023015"/>
    </source>
</evidence>
<dbReference type="InterPro" id="IPR011008">
    <property type="entry name" value="Dimeric_a/b-barrel"/>
</dbReference>
<accession>A0A132PV65</accession>
<dbReference type="SUPFAM" id="SSF46785">
    <property type="entry name" value="Winged helix' DNA-binding domain"/>
    <property type="match status" value="1"/>
</dbReference>
<dbReference type="PANTHER" id="PTHR30154:SF34">
    <property type="entry name" value="TRANSCRIPTIONAL REGULATOR AZLB"/>
    <property type="match status" value="1"/>
</dbReference>
<dbReference type="AlphaFoldDB" id="A0A132PV65"/>
<dbReference type="PROSITE" id="PS50956">
    <property type="entry name" value="HTH_ASNC_2"/>
    <property type="match status" value="1"/>
</dbReference>
<protein>
    <submittedName>
        <fullName evidence="5">AsnC family transcriptional regulator</fullName>
    </submittedName>
</protein>
<proteinExistence type="predicted"/>
<organism evidence="5 6">
    <name type="scientific">Mycolicibacterium wolinskyi</name>
    <dbReference type="NCBI Taxonomy" id="59750"/>
    <lineage>
        <taxon>Bacteria</taxon>
        <taxon>Bacillati</taxon>
        <taxon>Actinomycetota</taxon>
        <taxon>Actinomycetes</taxon>
        <taxon>Mycobacteriales</taxon>
        <taxon>Mycobacteriaceae</taxon>
        <taxon>Mycolicibacterium</taxon>
    </lineage>
</organism>
<dbReference type="Pfam" id="PF01037">
    <property type="entry name" value="AsnC_trans_reg"/>
    <property type="match status" value="1"/>
</dbReference>
<dbReference type="InterPro" id="IPR019887">
    <property type="entry name" value="Tscrpt_reg_AsnC/Lrp_C"/>
</dbReference>
<gene>
    <name evidence="5" type="ORF">AFM11_01020</name>
</gene>
<evidence type="ECO:0000259" key="4">
    <source>
        <dbReference type="PROSITE" id="PS50956"/>
    </source>
</evidence>
<dbReference type="InterPro" id="IPR011991">
    <property type="entry name" value="ArsR-like_HTH"/>
</dbReference>
<feature type="domain" description="HTH asnC-type" evidence="4">
    <location>
        <begin position="6"/>
        <end position="66"/>
    </location>
</feature>
<dbReference type="CDD" id="cd00090">
    <property type="entry name" value="HTH_ARSR"/>
    <property type="match status" value="1"/>
</dbReference>
<reference evidence="5 6" key="1">
    <citation type="submission" date="2015-07" db="EMBL/GenBank/DDBJ databases">
        <title>A draft genome sequence of Mycobacterium wolinskyi.</title>
        <authorList>
            <person name="de Man T.J."/>
            <person name="Perry K.A."/>
            <person name="Coulliette A.D."/>
            <person name="Jensen B."/>
            <person name="Toney N.C."/>
            <person name="Limbago B.M."/>
            <person name="Noble-Wang J."/>
        </authorList>
    </citation>
    <scope>NUCLEOTIDE SEQUENCE [LARGE SCALE GENOMIC DNA]</scope>
    <source>
        <strain evidence="5 6">CDC_01</strain>
    </source>
</reference>
<dbReference type="Gene3D" id="3.30.70.920">
    <property type="match status" value="1"/>
</dbReference>
<dbReference type="InterPro" id="IPR036390">
    <property type="entry name" value="WH_DNA-bd_sf"/>
</dbReference>
<dbReference type="PRINTS" id="PR00033">
    <property type="entry name" value="HTHASNC"/>
</dbReference>
<dbReference type="InterPro" id="IPR019888">
    <property type="entry name" value="Tscrpt_reg_AsnC-like"/>
</dbReference>
<evidence type="ECO:0000313" key="6">
    <source>
        <dbReference type="Proteomes" id="UP000070612"/>
    </source>
</evidence>
<dbReference type="SMART" id="SM00344">
    <property type="entry name" value="HTH_ASNC"/>
    <property type="match status" value="1"/>
</dbReference>
<evidence type="ECO:0000256" key="2">
    <source>
        <dbReference type="ARBA" id="ARBA00023125"/>
    </source>
</evidence>
<comment type="caution">
    <text evidence="5">The sequence shown here is derived from an EMBL/GenBank/DDBJ whole genome shotgun (WGS) entry which is preliminary data.</text>
</comment>
<dbReference type="InterPro" id="IPR036388">
    <property type="entry name" value="WH-like_DNA-bd_sf"/>
</dbReference>